<feature type="domain" description="LolA-like" evidence="4">
    <location>
        <begin position="240"/>
        <end position="443"/>
    </location>
</feature>
<evidence type="ECO:0000259" key="4">
    <source>
        <dbReference type="Pfam" id="PF25898"/>
    </source>
</evidence>
<gene>
    <name evidence="6" type="ORF">NECAME_02761</name>
</gene>
<proteinExistence type="predicted"/>
<protein>
    <submittedName>
        <fullName evidence="6">Uncharacterized protein</fullName>
    </submittedName>
</protein>
<dbReference type="InterPro" id="IPR058265">
    <property type="entry name" value="DUF7959"/>
</dbReference>
<sequence>MNWLQFVTVFGTALQSLSAISFQSECNVPLSKNDSLSEKLKFLQSYKVSGVITNWMSKNVASVLELSKSDRVSTLISDRETTLHWISIGPDQKFLHNQTSGKCGTATTSPLAAYTPLSAISKDLSSLSALVAGLVEFSKTSQGEFRGNRVVAGVEGVHWVACVNGTNETANLQVEVIFAGDSSESLKPPSPHFNNPMMLFLQVAEVGKFSDNSTLKSLLSLEFDGYSDATPEDEHWFGTPSGTICEGWKETKIPLNASDPFSAIVQHIDEKKAVSESALYYSSREQLVVVSGARRSDVVPFINEKEVPKEATTVVHDFGKGYEYALDSDRCIRLSALPNNTDDVLSTSEGILSMKPIAQILLAADLKYGNYGQLTTANGRTLDIYRGVDNKTNDVVEARFDGDQLESYSIYKLVNSTPTLSSHMRFTRGLSDVMSSFTENIRNCFAMSSSSFNENSTFTFEVKSRSLKDVYIQGIETVSAALASALAQIAPINPYRVRIFYDTGVGKTLRVFFSIGEKTDVKPSAVPKYNFTGSDTAEEVASSVLLEKLNATITQGDWKFSVPTRDEKQDWVVKMQSLNRYTPPSSTPGPSYSGYTGGAMFVLGVFSLLLGVAIGAGSVFFVTRRQRISTLAYQGRARKMLRNSTSFKLIGYIRFTCDHATFRTLVKY</sequence>
<dbReference type="PANTHER" id="PTHR36902:SF1">
    <property type="entry name" value="ENRICHED IN SURFACE-LABELED PROTEOME PROTEIN 9"/>
    <property type="match status" value="1"/>
</dbReference>
<dbReference type="Pfam" id="PF25897">
    <property type="entry name" value="LolA_1st_nematode"/>
    <property type="match status" value="1"/>
</dbReference>
<evidence type="ECO:0000313" key="7">
    <source>
        <dbReference type="Proteomes" id="UP000053676"/>
    </source>
</evidence>
<accession>W2TD18</accession>
<dbReference type="OMA" id="TYNETSC"/>
<feature type="domain" description="LolA-like" evidence="3">
    <location>
        <begin position="34"/>
        <end position="231"/>
    </location>
</feature>
<dbReference type="Proteomes" id="UP000053676">
    <property type="component" value="Unassembled WGS sequence"/>
</dbReference>
<feature type="domain" description="DUF7959" evidence="5">
    <location>
        <begin position="456"/>
        <end position="582"/>
    </location>
</feature>
<dbReference type="Pfam" id="PF25898">
    <property type="entry name" value="LolA_2nd_metazoa"/>
    <property type="match status" value="1"/>
</dbReference>
<reference evidence="7" key="1">
    <citation type="journal article" date="2014" name="Nat. Genet.">
        <title>Genome of the human hookworm Necator americanus.</title>
        <authorList>
            <person name="Tang Y.T."/>
            <person name="Gao X."/>
            <person name="Rosa B.A."/>
            <person name="Abubucker S."/>
            <person name="Hallsworth-Pepin K."/>
            <person name="Martin J."/>
            <person name="Tyagi R."/>
            <person name="Heizer E."/>
            <person name="Zhang X."/>
            <person name="Bhonagiri-Palsikar V."/>
            <person name="Minx P."/>
            <person name="Warren W.C."/>
            <person name="Wang Q."/>
            <person name="Zhan B."/>
            <person name="Hotez P.J."/>
            <person name="Sternberg P.W."/>
            <person name="Dougall A."/>
            <person name="Gaze S.T."/>
            <person name="Mulvenna J."/>
            <person name="Sotillo J."/>
            <person name="Ranganathan S."/>
            <person name="Rabelo E.M."/>
            <person name="Wilson R.K."/>
            <person name="Felgner P.L."/>
            <person name="Bethony J."/>
            <person name="Hawdon J.M."/>
            <person name="Gasser R.B."/>
            <person name="Loukas A."/>
            <person name="Mitreva M."/>
        </authorList>
    </citation>
    <scope>NUCLEOTIDE SEQUENCE [LARGE SCALE GENOMIC DNA]</scope>
</reference>
<organism evidence="6 7">
    <name type="scientific">Necator americanus</name>
    <name type="common">Human hookworm</name>
    <dbReference type="NCBI Taxonomy" id="51031"/>
    <lineage>
        <taxon>Eukaryota</taxon>
        <taxon>Metazoa</taxon>
        <taxon>Ecdysozoa</taxon>
        <taxon>Nematoda</taxon>
        <taxon>Chromadorea</taxon>
        <taxon>Rhabditida</taxon>
        <taxon>Rhabditina</taxon>
        <taxon>Rhabditomorpha</taxon>
        <taxon>Strongyloidea</taxon>
        <taxon>Ancylostomatidae</taxon>
        <taxon>Bunostominae</taxon>
        <taxon>Necator</taxon>
    </lineage>
</organism>
<keyword evidence="1" id="KW-0472">Membrane</keyword>
<feature type="signal peptide" evidence="2">
    <location>
        <begin position="1"/>
        <end position="19"/>
    </location>
</feature>
<evidence type="ECO:0000256" key="1">
    <source>
        <dbReference type="SAM" id="Phobius"/>
    </source>
</evidence>
<evidence type="ECO:0000256" key="2">
    <source>
        <dbReference type="SAM" id="SignalP"/>
    </source>
</evidence>
<evidence type="ECO:0000313" key="6">
    <source>
        <dbReference type="EMBL" id="ETN78897.1"/>
    </source>
</evidence>
<keyword evidence="2" id="KW-0732">Signal</keyword>
<evidence type="ECO:0000259" key="3">
    <source>
        <dbReference type="Pfam" id="PF25897"/>
    </source>
</evidence>
<feature type="chain" id="PRO_5004825017" evidence="2">
    <location>
        <begin position="20"/>
        <end position="668"/>
    </location>
</feature>
<dbReference type="Pfam" id="PF25899">
    <property type="entry name" value="DUF7959"/>
    <property type="match status" value="1"/>
</dbReference>
<name>W2TD18_NECAM</name>
<dbReference type="InterPro" id="IPR058830">
    <property type="entry name" value="LolA-like_dom_1st"/>
</dbReference>
<keyword evidence="1" id="KW-1133">Transmembrane helix</keyword>
<keyword evidence="7" id="KW-1185">Reference proteome</keyword>
<dbReference type="OrthoDB" id="5983572at2759"/>
<dbReference type="KEGG" id="nai:NECAME_02761"/>
<dbReference type="GeneID" id="25342799"/>
<dbReference type="STRING" id="51031.W2TD18"/>
<dbReference type="PANTHER" id="PTHR36902">
    <property type="entry name" value="ENRICHED IN SURFACE-LABELED PROTEOME PROTEIN 9"/>
    <property type="match status" value="1"/>
</dbReference>
<evidence type="ECO:0000259" key="5">
    <source>
        <dbReference type="Pfam" id="PF25899"/>
    </source>
</evidence>
<dbReference type="InterPro" id="IPR058831">
    <property type="entry name" value="LolA-like_dom_2nd"/>
</dbReference>
<keyword evidence="1" id="KW-0812">Transmembrane</keyword>
<dbReference type="CTD" id="25342799"/>
<dbReference type="AlphaFoldDB" id="W2TD18"/>
<dbReference type="EMBL" id="KI659684">
    <property type="protein sequence ID" value="ETN78897.1"/>
    <property type="molecule type" value="Genomic_DNA"/>
</dbReference>
<feature type="transmembrane region" description="Helical" evidence="1">
    <location>
        <begin position="598"/>
        <end position="622"/>
    </location>
</feature>